<comment type="caution">
    <text evidence="4">The sequence shown here is derived from an EMBL/GenBank/DDBJ whole genome shotgun (WGS) entry which is preliminary data.</text>
</comment>
<feature type="domain" description="DUF7939" evidence="3">
    <location>
        <begin position="495"/>
        <end position="573"/>
    </location>
</feature>
<dbReference type="EMBL" id="DROM01000175">
    <property type="protein sequence ID" value="HHH13147.1"/>
    <property type="molecule type" value="Genomic_DNA"/>
</dbReference>
<dbReference type="InterPro" id="IPR057699">
    <property type="entry name" value="DUF7939"/>
</dbReference>
<dbReference type="InterPro" id="IPR025738">
    <property type="entry name" value="BatD"/>
</dbReference>
<dbReference type="Proteomes" id="UP000886100">
    <property type="component" value="Unassembled WGS sequence"/>
</dbReference>
<proteinExistence type="predicted"/>
<gene>
    <name evidence="4" type="ORF">ENJ98_02825</name>
</gene>
<name>A0A7C5N9L5_9GAMM</name>
<accession>A0A7C5N9L5</accession>
<sequence>MRHPIRIPGEWILRLLWLLPPWLLAGVAWAASVEVSVDRDPVSLDESFQITFTVRGEVQGQPDFSVLEREFQVLGTSRSLRTTFVNGKMERRDQYLVSVMARRAGKLTIPPVSFGKDRSPPLTVTVTEPPPDAGVKGEIFMEVSVDSEAPYLQQQVLLTVRIFHRIQWREASLSEPRFRGGEVLVERLGDDRHYQSLRDGQSWQVIERRYALFPQASGRLEMEPLLLDLRVPSGKRSARQRSPFGDPFFDDFFSRQDYVRKVVRSKPLLLEVKPVPGSFTGKRWLPARSLRLEERWSSPPEKLKAGEPVTRTVTLVADGVTLGQLPELSLPEVPGLRIYADDSVTREEAVSGGVRATATRKFAIIPVREGEYELPAMEIRWWNLATDAEVVARLPARRLNVAPGAASLSGGSVPPVADATPTPAPVQGTRGAEAPVAMTGGGGGTWMGWLVAGNLALFLLWLVTLVAWLRARRRAATGERSAEEGPLEEQGVDARAAWKRLHRAAVSQEAEAMRDALLEVATVLWPQAPPRSLEALARRTREPLKKMLLQLSRQLYGNGEGGWEGTVMEREMKRLAEEEGRAPAATQGGLKPLYPA</sequence>
<protein>
    <submittedName>
        <fullName evidence="4">Protein BatD</fullName>
    </submittedName>
</protein>
<dbReference type="Pfam" id="PF25607">
    <property type="entry name" value="DUF7939"/>
    <property type="match status" value="1"/>
</dbReference>
<evidence type="ECO:0000313" key="4">
    <source>
        <dbReference type="EMBL" id="HHH13147.1"/>
    </source>
</evidence>
<evidence type="ECO:0000256" key="1">
    <source>
        <dbReference type="SAM" id="MobiDB-lite"/>
    </source>
</evidence>
<keyword evidence="2" id="KW-0812">Transmembrane</keyword>
<dbReference type="PANTHER" id="PTHR40940:SF1">
    <property type="entry name" value="PROTEIN BATD"/>
    <property type="match status" value="1"/>
</dbReference>
<evidence type="ECO:0000259" key="3">
    <source>
        <dbReference type="Pfam" id="PF25607"/>
    </source>
</evidence>
<evidence type="ECO:0000256" key="2">
    <source>
        <dbReference type="SAM" id="Phobius"/>
    </source>
</evidence>
<feature type="transmembrane region" description="Helical" evidence="2">
    <location>
        <begin position="446"/>
        <end position="469"/>
    </location>
</feature>
<organism evidence="4">
    <name type="scientific">Thiolapillus brandeum</name>
    <dbReference type="NCBI Taxonomy" id="1076588"/>
    <lineage>
        <taxon>Bacteria</taxon>
        <taxon>Pseudomonadati</taxon>
        <taxon>Pseudomonadota</taxon>
        <taxon>Gammaproteobacteria</taxon>
        <taxon>Chromatiales</taxon>
        <taxon>Sedimenticolaceae</taxon>
        <taxon>Thiolapillus</taxon>
    </lineage>
</organism>
<feature type="region of interest" description="Disordered" evidence="1">
    <location>
        <begin position="577"/>
        <end position="596"/>
    </location>
</feature>
<dbReference type="PANTHER" id="PTHR40940">
    <property type="entry name" value="PROTEIN BATD-RELATED"/>
    <property type="match status" value="1"/>
</dbReference>
<keyword evidence="2" id="KW-0472">Membrane</keyword>
<dbReference type="Pfam" id="PF13584">
    <property type="entry name" value="BatD"/>
    <property type="match status" value="2"/>
</dbReference>
<reference evidence="4" key="1">
    <citation type="journal article" date="2020" name="mSystems">
        <title>Genome- and Community-Level Interaction Insights into Carbon Utilization and Element Cycling Functions of Hydrothermarchaeota in Hydrothermal Sediment.</title>
        <authorList>
            <person name="Zhou Z."/>
            <person name="Liu Y."/>
            <person name="Xu W."/>
            <person name="Pan J."/>
            <person name="Luo Z.H."/>
            <person name="Li M."/>
        </authorList>
    </citation>
    <scope>NUCLEOTIDE SEQUENCE [LARGE SCALE GENOMIC DNA]</scope>
    <source>
        <strain evidence="4">HyVt-535</strain>
    </source>
</reference>
<dbReference type="AlphaFoldDB" id="A0A7C5N9L5"/>
<keyword evidence="2" id="KW-1133">Transmembrane helix</keyword>